<dbReference type="InterPro" id="IPR036028">
    <property type="entry name" value="SH3-like_dom_sf"/>
</dbReference>
<dbReference type="SUPFAM" id="SSF50044">
    <property type="entry name" value="SH3-domain"/>
    <property type="match status" value="1"/>
</dbReference>
<evidence type="ECO:0000256" key="1">
    <source>
        <dbReference type="ARBA" id="ARBA00022443"/>
    </source>
</evidence>
<dbReference type="PROSITE" id="PS50002">
    <property type="entry name" value="SH3"/>
    <property type="match status" value="1"/>
</dbReference>
<keyword evidence="1 2" id="KW-0728">SH3 domain</keyword>
<dbReference type="EMBL" id="MBFS01000113">
    <property type="protein sequence ID" value="PVV04517.1"/>
    <property type="molecule type" value="Genomic_DNA"/>
</dbReference>
<feature type="signal peptide" evidence="3">
    <location>
        <begin position="1"/>
        <end position="19"/>
    </location>
</feature>
<gene>
    <name evidence="5" type="ORF">BB560_000977</name>
</gene>
<proteinExistence type="predicted"/>
<dbReference type="Proteomes" id="UP000245609">
    <property type="component" value="Unassembled WGS sequence"/>
</dbReference>
<keyword evidence="3" id="KW-0732">Signal</keyword>
<feature type="domain" description="SH3" evidence="4">
    <location>
        <begin position="295"/>
        <end position="356"/>
    </location>
</feature>
<dbReference type="Pfam" id="PF00018">
    <property type="entry name" value="SH3_1"/>
    <property type="match status" value="1"/>
</dbReference>
<reference evidence="5 6" key="1">
    <citation type="journal article" date="2018" name="MBio">
        <title>Comparative Genomics Reveals the Core Gene Toolbox for the Fungus-Insect Symbiosis.</title>
        <authorList>
            <person name="Wang Y."/>
            <person name="Stata M."/>
            <person name="Wang W."/>
            <person name="Stajich J.E."/>
            <person name="White M.M."/>
            <person name="Moncalvo J.M."/>
        </authorList>
    </citation>
    <scope>NUCLEOTIDE SEQUENCE [LARGE SCALE GENOMIC DNA]</scope>
    <source>
        <strain evidence="5 6">SC-DP-2</strain>
    </source>
</reference>
<sequence>MCVLKLVFIIILSFYLSYGSKNNCISLKGSNVCPGFNDLFVSSTLSEFPDFHIKDINDFDRYMKKRIDKLLKEVLTSSSIFLKNTCLDAYFRYIHGSIKHEKELNKIGCARIVLQYENIPCNEEKVDLFKNIDGTQSKCARGCIEKKKLIQKCRIPNAQLTSFKVIEEFMDLVETSCKYNCFKRGNESDFKYPHFVGKVGLGPKIQKFHEPGEAGSTKSFIFSYTQKNNSFQKRDETDNPQSPSQGLKANQYTIECRVKSVRPGNAEPRTADSETAYLDTSSKELLIKSRAISDLMKNEYTCLQTYTAKLEDELDLKVGDKVKLYILFDDYWVIGKNNTTGVEGAFPLANLFPTHNNNVNTPIFDSKTNAVCSNLKSTKTKKKITVTNQRYSSLISKESQCKLDMEVDKNSNSKGDTVYDKQKVEKPLKSENEMYSTQAIYGNNKNSGDHQSLCIKKTSLCSSVNIKDERSCDIQQKGSLLNKEHSKNDPRNSKNVDECFRKESPKQTSIYDKKTKLLCVSSKKNGFIQVNGMKMKEVGGESTSITRNYIQKTYLSPTNYFYGNQLFRDNPIKPLNRDGLKIKVKSSRKLISSNINNRGENSILNKGETKNDGLFYIPRLKKTKSKKLLNKESKATNLDKNGCNVQSIDKAKGCDSV</sequence>
<keyword evidence="6" id="KW-1185">Reference proteome</keyword>
<feature type="chain" id="PRO_5015744331" description="SH3 domain-containing protein" evidence="3">
    <location>
        <begin position="20"/>
        <end position="657"/>
    </location>
</feature>
<name>A0A2T9ZJ33_9FUNG</name>
<dbReference type="OrthoDB" id="5595608at2759"/>
<dbReference type="InterPro" id="IPR001452">
    <property type="entry name" value="SH3_domain"/>
</dbReference>
<dbReference type="Gene3D" id="2.30.30.40">
    <property type="entry name" value="SH3 Domains"/>
    <property type="match status" value="1"/>
</dbReference>
<evidence type="ECO:0000259" key="4">
    <source>
        <dbReference type="PROSITE" id="PS50002"/>
    </source>
</evidence>
<evidence type="ECO:0000256" key="2">
    <source>
        <dbReference type="PROSITE-ProRule" id="PRU00192"/>
    </source>
</evidence>
<evidence type="ECO:0000313" key="6">
    <source>
        <dbReference type="Proteomes" id="UP000245609"/>
    </source>
</evidence>
<accession>A0A2T9ZJ33</accession>
<comment type="caution">
    <text evidence="5">The sequence shown here is derived from an EMBL/GenBank/DDBJ whole genome shotgun (WGS) entry which is preliminary data.</text>
</comment>
<evidence type="ECO:0000256" key="3">
    <source>
        <dbReference type="SAM" id="SignalP"/>
    </source>
</evidence>
<protein>
    <recommendedName>
        <fullName evidence="4">SH3 domain-containing protein</fullName>
    </recommendedName>
</protein>
<evidence type="ECO:0000313" key="5">
    <source>
        <dbReference type="EMBL" id="PVV04517.1"/>
    </source>
</evidence>
<dbReference type="AlphaFoldDB" id="A0A2T9ZJ33"/>
<dbReference type="STRING" id="133381.A0A2T9ZJ33"/>
<organism evidence="5 6">
    <name type="scientific">Smittium megazygosporum</name>
    <dbReference type="NCBI Taxonomy" id="133381"/>
    <lineage>
        <taxon>Eukaryota</taxon>
        <taxon>Fungi</taxon>
        <taxon>Fungi incertae sedis</taxon>
        <taxon>Zoopagomycota</taxon>
        <taxon>Kickxellomycotina</taxon>
        <taxon>Harpellomycetes</taxon>
        <taxon>Harpellales</taxon>
        <taxon>Legeriomycetaceae</taxon>
        <taxon>Smittium</taxon>
    </lineage>
</organism>